<comment type="similarity">
    <text evidence="6">Belongs to the methyltransferase superfamily. RsmI family.</text>
</comment>
<feature type="compositionally biased region" description="Low complexity" evidence="7">
    <location>
        <begin position="15"/>
        <end position="26"/>
    </location>
</feature>
<gene>
    <name evidence="6 10" type="primary">rsmI</name>
    <name evidence="10" type="ORF">HQ394_08385</name>
</gene>
<keyword evidence="4 6" id="KW-0808">Transferase</keyword>
<feature type="region of interest" description="Disordered" evidence="7">
    <location>
        <begin position="1"/>
        <end position="55"/>
    </location>
</feature>
<comment type="function">
    <text evidence="6">Catalyzes the 2'-O-methylation of the ribose of cytidine 1402 (C1402) in 16S rRNA.</text>
</comment>
<dbReference type="KEGG" id="dvn:HQ394_08385"/>
<name>A0A7H1N0U5_9PROT</name>
<dbReference type="EC" id="2.1.1.198" evidence="6"/>
<sequence>MTKRGRNESERKAVRASQSRQQAVSVSPSADPTLAADLSRSDDASKPVAEPTDVAAKPPLPGGLYLVATPIGNAADLTLRALATLAEVDAIACEDTRVTAKLLAIHGITRSLVPYHEHNETRMAPRLIERIAFGERIALVSDAGTPLVSDPGYRLVTQAIAAGVRVVPIPGASAVLTALAVSGLPTHRFLFEGFLPMRSVARRRILERLKSIPATLVFFEAPHRLAVALADLAEVLGPRPAVIARELTKLFEEVTRGTLADLAAQQQAAEPPKGEVTIVVGPPLAELEPLSEAEVDDLILAALDEQAPSQAAATVATATGLPRQRIYARTLTIAGRRA</sequence>
<evidence type="ECO:0000259" key="9">
    <source>
        <dbReference type="Pfam" id="PF23016"/>
    </source>
</evidence>
<dbReference type="InterPro" id="IPR014777">
    <property type="entry name" value="4pyrrole_Mease_sub1"/>
</dbReference>
<dbReference type="FunFam" id="3.40.1010.10:FF:000007">
    <property type="entry name" value="Ribosomal RNA small subunit methyltransferase I"/>
    <property type="match status" value="1"/>
</dbReference>
<evidence type="ECO:0000256" key="2">
    <source>
        <dbReference type="ARBA" id="ARBA00022552"/>
    </source>
</evidence>
<proteinExistence type="inferred from homology"/>
<evidence type="ECO:0000256" key="3">
    <source>
        <dbReference type="ARBA" id="ARBA00022603"/>
    </source>
</evidence>
<evidence type="ECO:0000256" key="6">
    <source>
        <dbReference type="HAMAP-Rule" id="MF_01877"/>
    </source>
</evidence>
<keyword evidence="11" id="KW-1185">Reference proteome</keyword>
<dbReference type="Gene3D" id="3.30.950.10">
    <property type="entry name" value="Methyltransferase, Cobalt-precorrin-4 Transmethylase, Domain 2"/>
    <property type="match status" value="1"/>
</dbReference>
<dbReference type="InterPro" id="IPR018063">
    <property type="entry name" value="SAM_MeTrfase_RsmI_CS"/>
</dbReference>
<dbReference type="PANTHER" id="PTHR46111">
    <property type="entry name" value="RIBOSOMAL RNA SMALL SUBUNIT METHYLTRANSFERASE I"/>
    <property type="match status" value="1"/>
</dbReference>
<comment type="subcellular location">
    <subcellularLocation>
        <location evidence="6">Cytoplasm</location>
    </subcellularLocation>
</comment>
<accession>A0A7H1N0U5</accession>
<evidence type="ECO:0000256" key="5">
    <source>
        <dbReference type="ARBA" id="ARBA00022691"/>
    </source>
</evidence>
<dbReference type="Pfam" id="PF00590">
    <property type="entry name" value="TP_methylase"/>
    <property type="match status" value="1"/>
</dbReference>
<evidence type="ECO:0000313" key="10">
    <source>
        <dbReference type="EMBL" id="QNT69331.1"/>
    </source>
</evidence>
<dbReference type="InterPro" id="IPR000878">
    <property type="entry name" value="4pyrrol_Mease"/>
</dbReference>
<dbReference type="PROSITE" id="PS01296">
    <property type="entry name" value="RSMI"/>
    <property type="match status" value="1"/>
</dbReference>
<organism evidence="10 11">
    <name type="scientific">Defluviicoccus vanus</name>
    <dbReference type="NCBI Taxonomy" id="111831"/>
    <lineage>
        <taxon>Bacteria</taxon>
        <taxon>Pseudomonadati</taxon>
        <taxon>Pseudomonadota</taxon>
        <taxon>Alphaproteobacteria</taxon>
        <taxon>Rhodospirillales</taxon>
        <taxon>Rhodospirillaceae</taxon>
        <taxon>Defluviicoccus</taxon>
    </lineage>
</organism>
<keyword evidence="3 6" id="KW-0489">Methyltransferase</keyword>
<dbReference type="InterPro" id="IPR053910">
    <property type="entry name" value="RsmI_HTH"/>
</dbReference>
<dbReference type="InterPro" id="IPR008189">
    <property type="entry name" value="rRNA_ssu_MeTfrase_I"/>
</dbReference>
<evidence type="ECO:0000256" key="1">
    <source>
        <dbReference type="ARBA" id="ARBA00022490"/>
    </source>
</evidence>
<dbReference type="CDD" id="cd11648">
    <property type="entry name" value="RsmI"/>
    <property type="match status" value="1"/>
</dbReference>
<dbReference type="SUPFAM" id="SSF53790">
    <property type="entry name" value="Tetrapyrrole methylase"/>
    <property type="match status" value="1"/>
</dbReference>
<dbReference type="InterPro" id="IPR035996">
    <property type="entry name" value="4pyrrol_Methylase_sf"/>
</dbReference>
<dbReference type="GO" id="GO:0005737">
    <property type="term" value="C:cytoplasm"/>
    <property type="evidence" value="ECO:0007669"/>
    <property type="project" value="UniProtKB-SubCell"/>
</dbReference>
<evidence type="ECO:0000256" key="4">
    <source>
        <dbReference type="ARBA" id="ARBA00022679"/>
    </source>
</evidence>
<feature type="domain" description="RsmI HTH" evidence="9">
    <location>
        <begin position="291"/>
        <end position="332"/>
    </location>
</feature>
<reference evidence="10 11" key="1">
    <citation type="submission" date="2020-05" db="EMBL/GenBank/DDBJ databases">
        <title>Complete closed genome sequence of Defluviicoccus vanus.</title>
        <authorList>
            <person name="Bessarab I."/>
            <person name="Arumugam K."/>
            <person name="Maszenan A.M."/>
            <person name="Seviour R.J."/>
            <person name="Williams R.B."/>
        </authorList>
    </citation>
    <scope>NUCLEOTIDE SEQUENCE [LARGE SCALE GENOMIC DNA]</scope>
    <source>
        <strain evidence="10 11">Ben 114</strain>
    </source>
</reference>
<feature type="domain" description="Tetrapyrrole methylase" evidence="8">
    <location>
        <begin position="64"/>
        <end position="263"/>
    </location>
</feature>
<dbReference type="PIRSF" id="PIRSF005917">
    <property type="entry name" value="MTase_YraL"/>
    <property type="match status" value="1"/>
</dbReference>
<dbReference type="FunFam" id="3.30.950.10:FF:000002">
    <property type="entry name" value="Ribosomal RNA small subunit methyltransferase I"/>
    <property type="match status" value="1"/>
</dbReference>
<dbReference type="Gene3D" id="3.40.1010.10">
    <property type="entry name" value="Cobalt-precorrin-4 Transmethylase, Domain 1"/>
    <property type="match status" value="1"/>
</dbReference>
<dbReference type="HAMAP" id="MF_01877">
    <property type="entry name" value="16SrRNA_methyltr_I"/>
    <property type="match status" value="1"/>
</dbReference>
<dbReference type="Pfam" id="PF23016">
    <property type="entry name" value="RsmI_C"/>
    <property type="match status" value="1"/>
</dbReference>
<dbReference type="Proteomes" id="UP000516369">
    <property type="component" value="Chromosome"/>
</dbReference>
<dbReference type="EMBL" id="CP053923">
    <property type="protein sequence ID" value="QNT69331.1"/>
    <property type="molecule type" value="Genomic_DNA"/>
</dbReference>
<protein>
    <recommendedName>
        <fullName evidence="6">Ribosomal RNA small subunit methyltransferase I</fullName>
        <ecNumber evidence="6">2.1.1.198</ecNumber>
    </recommendedName>
    <alternativeName>
        <fullName evidence="6">16S rRNA 2'-O-ribose C1402 methyltransferase</fullName>
    </alternativeName>
    <alternativeName>
        <fullName evidence="6">rRNA (cytidine-2'-O-)-methyltransferase RsmI</fullName>
    </alternativeName>
</protein>
<evidence type="ECO:0000259" key="8">
    <source>
        <dbReference type="Pfam" id="PF00590"/>
    </source>
</evidence>
<keyword evidence="1 6" id="KW-0963">Cytoplasm</keyword>
<evidence type="ECO:0000256" key="7">
    <source>
        <dbReference type="SAM" id="MobiDB-lite"/>
    </source>
</evidence>
<comment type="catalytic activity">
    <reaction evidence="6">
        <text>cytidine(1402) in 16S rRNA + S-adenosyl-L-methionine = 2'-O-methylcytidine(1402) in 16S rRNA + S-adenosyl-L-homocysteine + H(+)</text>
        <dbReference type="Rhea" id="RHEA:42924"/>
        <dbReference type="Rhea" id="RHEA-COMP:10285"/>
        <dbReference type="Rhea" id="RHEA-COMP:10286"/>
        <dbReference type="ChEBI" id="CHEBI:15378"/>
        <dbReference type="ChEBI" id="CHEBI:57856"/>
        <dbReference type="ChEBI" id="CHEBI:59789"/>
        <dbReference type="ChEBI" id="CHEBI:74495"/>
        <dbReference type="ChEBI" id="CHEBI:82748"/>
        <dbReference type="EC" id="2.1.1.198"/>
    </reaction>
</comment>
<keyword evidence="2 6" id="KW-0698">rRNA processing</keyword>
<dbReference type="PANTHER" id="PTHR46111:SF1">
    <property type="entry name" value="RIBOSOMAL RNA SMALL SUBUNIT METHYLTRANSFERASE I"/>
    <property type="match status" value="1"/>
</dbReference>
<dbReference type="InterPro" id="IPR014776">
    <property type="entry name" value="4pyrrole_Mease_sub2"/>
</dbReference>
<dbReference type="AlphaFoldDB" id="A0A7H1N0U5"/>
<dbReference type="GO" id="GO:0070677">
    <property type="term" value="F:rRNA (cytosine-2'-O-)-methyltransferase activity"/>
    <property type="evidence" value="ECO:0007669"/>
    <property type="project" value="UniProtKB-UniRule"/>
</dbReference>
<dbReference type="NCBIfam" id="TIGR00096">
    <property type="entry name" value="16S rRNA (cytidine(1402)-2'-O)-methyltransferase"/>
    <property type="match status" value="1"/>
</dbReference>
<feature type="compositionally biased region" description="Basic and acidic residues" evidence="7">
    <location>
        <begin position="1"/>
        <end position="13"/>
    </location>
</feature>
<keyword evidence="5 6" id="KW-0949">S-adenosyl-L-methionine</keyword>
<evidence type="ECO:0000313" key="11">
    <source>
        <dbReference type="Proteomes" id="UP000516369"/>
    </source>
</evidence>